<evidence type="ECO:0000313" key="4">
    <source>
        <dbReference type="Proteomes" id="UP000069850"/>
    </source>
</evidence>
<evidence type="ECO:0000256" key="1">
    <source>
        <dbReference type="SAM" id="Phobius"/>
    </source>
</evidence>
<keyword evidence="1" id="KW-0472">Membrane</keyword>
<gene>
    <name evidence="3" type="ORF">MMAB1_2039</name>
</gene>
<dbReference type="Pfam" id="PF08308">
    <property type="entry name" value="PEGA"/>
    <property type="match status" value="1"/>
</dbReference>
<sequence>MKAEAFMQSVIRNLLVFSLIACVLIVLPSSAQSSIGGDNGWYAVNCNVNGAQVYFGDEYKGTIEAGVLNVPVYTTGTPYKSFRVEKDGYATYYGDVTTVPGKGEVFDLYATLNPVEPTSAPLIGGDVGWYTVHANVDGATVMFDNEAKGVISQGVLSVQVYTTATPYKTYTVSMDGYQPYTGSIDRYPGKGETVDLYATLNPVATPTQKSPLAPVLAGCALLIAGLLLVAGRKQD</sequence>
<organism evidence="3 4">
    <name type="scientific">Methanoculleus bourgensis</name>
    <dbReference type="NCBI Taxonomy" id="83986"/>
    <lineage>
        <taxon>Archaea</taxon>
        <taxon>Methanobacteriati</taxon>
        <taxon>Methanobacteriota</taxon>
        <taxon>Stenosarchaea group</taxon>
        <taxon>Methanomicrobia</taxon>
        <taxon>Methanomicrobiales</taxon>
        <taxon>Methanomicrobiaceae</taxon>
        <taxon>Methanoculleus</taxon>
    </lineage>
</organism>
<dbReference type="EMBL" id="LT158599">
    <property type="protein sequence ID" value="CVK33252.1"/>
    <property type="molecule type" value="Genomic_DNA"/>
</dbReference>
<evidence type="ECO:0000313" key="3">
    <source>
        <dbReference type="EMBL" id="CVK33252.1"/>
    </source>
</evidence>
<dbReference type="Proteomes" id="UP000069850">
    <property type="component" value="Chromosome 1"/>
</dbReference>
<dbReference type="KEGG" id="mema:MMAB1_2039"/>
<name>A0A0X3BM82_9EURY</name>
<keyword evidence="1" id="KW-0812">Transmembrane</keyword>
<feature type="transmembrane region" description="Helical" evidence="1">
    <location>
        <begin position="212"/>
        <end position="230"/>
    </location>
</feature>
<reference evidence="3" key="1">
    <citation type="submission" date="2016-01" db="EMBL/GenBank/DDBJ databases">
        <authorList>
            <person name="Manzoor S."/>
        </authorList>
    </citation>
    <scope>NUCLEOTIDE SEQUENCE [LARGE SCALE GENOMIC DNA]</scope>
    <source>
        <strain evidence="3">Methanoculleus sp MAB1</strain>
    </source>
</reference>
<dbReference type="InterPro" id="IPR013229">
    <property type="entry name" value="PEGA"/>
</dbReference>
<protein>
    <recommendedName>
        <fullName evidence="2">PEGA domain-containing protein</fullName>
    </recommendedName>
</protein>
<dbReference type="AlphaFoldDB" id="A0A0X3BM82"/>
<evidence type="ECO:0000259" key="2">
    <source>
        <dbReference type="Pfam" id="PF08308"/>
    </source>
</evidence>
<proteinExistence type="predicted"/>
<keyword evidence="1" id="KW-1133">Transmembrane helix</keyword>
<feature type="domain" description="PEGA" evidence="2">
    <location>
        <begin position="42"/>
        <end position="115"/>
    </location>
</feature>
<accession>A0A0X3BM82</accession>